<evidence type="ECO:0000313" key="3">
    <source>
        <dbReference type="Proteomes" id="UP001302257"/>
    </source>
</evidence>
<keyword evidence="1" id="KW-0472">Membrane</keyword>
<keyword evidence="1" id="KW-0812">Transmembrane</keyword>
<keyword evidence="1" id="KW-1133">Transmembrane helix</keyword>
<dbReference type="InterPro" id="IPR036443">
    <property type="entry name" value="Znf_RanBP2_sf"/>
</dbReference>
<organism evidence="2 3">
    <name type="scientific">Rhodoferax mekongensis</name>
    <dbReference type="NCBI Taxonomy" id="3068341"/>
    <lineage>
        <taxon>Bacteria</taxon>
        <taxon>Pseudomonadati</taxon>
        <taxon>Pseudomonadota</taxon>
        <taxon>Betaproteobacteria</taxon>
        <taxon>Burkholderiales</taxon>
        <taxon>Comamonadaceae</taxon>
        <taxon>Rhodoferax</taxon>
    </lineage>
</organism>
<evidence type="ECO:0000313" key="2">
    <source>
        <dbReference type="EMBL" id="WNO05366.1"/>
    </source>
</evidence>
<dbReference type="SUPFAM" id="SSF90209">
    <property type="entry name" value="Ran binding protein zinc finger-like"/>
    <property type="match status" value="1"/>
</dbReference>
<dbReference type="Proteomes" id="UP001302257">
    <property type="component" value="Chromosome"/>
</dbReference>
<feature type="transmembrane region" description="Helical" evidence="1">
    <location>
        <begin position="48"/>
        <end position="69"/>
    </location>
</feature>
<name>A0ABZ0B0K5_9BURK</name>
<proteinExistence type="predicted"/>
<sequence>MKRDKRLNGIAAAQKVALLRKREKYGYLAGSAVGALVSILLFKEHGWQGAAIGFAACFLVAQMLFSILFKPKCPFCGVSLTQNRELEIGTLHLPKCIKCGVPFEMLNGK</sequence>
<evidence type="ECO:0000256" key="1">
    <source>
        <dbReference type="SAM" id="Phobius"/>
    </source>
</evidence>
<dbReference type="RefSeq" id="WP_313868142.1">
    <property type="nucleotide sequence ID" value="NZ_CP132507.1"/>
</dbReference>
<accession>A0ABZ0B0K5</accession>
<feature type="transmembrane region" description="Helical" evidence="1">
    <location>
        <begin position="25"/>
        <end position="42"/>
    </location>
</feature>
<gene>
    <name evidence="2" type="ORF">RAN89_02755</name>
</gene>
<protein>
    <submittedName>
        <fullName evidence="2">Uncharacterized protein</fullName>
    </submittedName>
</protein>
<dbReference type="EMBL" id="CP132507">
    <property type="protein sequence ID" value="WNO05366.1"/>
    <property type="molecule type" value="Genomic_DNA"/>
</dbReference>
<reference evidence="2 3" key="1">
    <citation type="submission" date="2023-08" db="EMBL/GenBank/DDBJ databases">
        <title>Rhodoferax potami sp. nov. and Rhodoferax mekongensis sp. nov., isolated from the Mekong River in Thailand.</title>
        <authorList>
            <person name="Kitikhun S."/>
            <person name="Charoenyingcharoen P."/>
            <person name="Siriarchawattana P."/>
            <person name="Likhitrattanapisal S."/>
            <person name="Nilsakha T."/>
            <person name="Chanpet A."/>
            <person name="Rattanawaree P."/>
            <person name="Ingsriswang S."/>
        </authorList>
    </citation>
    <scope>NUCLEOTIDE SEQUENCE [LARGE SCALE GENOMIC DNA]</scope>
    <source>
        <strain evidence="2 3">TBRC 17307</strain>
    </source>
</reference>
<keyword evidence="3" id="KW-1185">Reference proteome</keyword>